<proteinExistence type="predicted"/>
<gene>
    <name evidence="1" type="ORF">GCM10010201_04080</name>
</gene>
<organism evidence="1 2">
    <name type="scientific">Pilimelia columellifera subsp. columellifera</name>
    <dbReference type="NCBI Taxonomy" id="706583"/>
    <lineage>
        <taxon>Bacteria</taxon>
        <taxon>Bacillati</taxon>
        <taxon>Actinomycetota</taxon>
        <taxon>Actinomycetes</taxon>
        <taxon>Micromonosporales</taxon>
        <taxon>Micromonosporaceae</taxon>
        <taxon>Pilimelia</taxon>
    </lineage>
</organism>
<name>A0ABN3N137_9ACTN</name>
<comment type="caution">
    <text evidence="1">The sequence shown here is derived from an EMBL/GenBank/DDBJ whole genome shotgun (WGS) entry which is preliminary data.</text>
</comment>
<accession>A0ABN3N137</accession>
<sequence>MQTEYGARFRRHLAEVIASGATAEKKATVEAHIAAIKITDDG</sequence>
<reference evidence="1 2" key="1">
    <citation type="journal article" date="2019" name="Int. J. Syst. Evol. Microbiol.">
        <title>The Global Catalogue of Microorganisms (GCM) 10K type strain sequencing project: providing services to taxonomists for standard genome sequencing and annotation.</title>
        <authorList>
            <consortium name="The Broad Institute Genomics Platform"/>
            <consortium name="The Broad Institute Genome Sequencing Center for Infectious Disease"/>
            <person name="Wu L."/>
            <person name="Ma J."/>
        </authorList>
    </citation>
    <scope>NUCLEOTIDE SEQUENCE [LARGE SCALE GENOMIC DNA]</scope>
    <source>
        <strain evidence="1 2">JCM 3367</strain>
    </source>
</reference>
<dbReference type="RefSeq" id="WP_344167206.1">
    <property type="nucleotide sequence ID" value="NZ_BAAARY010000001.1"/>
</dbReference>
<dbReference type="EMBL" id="BAAARY010000001">
    <property type="protein sequence ID" value="GAA2512068.1"/>
    <property type="molecule type" value="Genomic_DNA"/>
</dbReference>
<evidence type="ECO:0000313" key="1">
    <source>
        <dbReference type="EMBL" id="GAA2512068.1"/>
    </source>
</evidence>
<keyword evidence="2" id="KW-1185">Reference proteome</keyword>
<evidence type="ECO:0000313" key="2">
    <source>
        <dbReference type="Proteomes" id="UP001499978"/>
    </source>
</evidence>
<dbReference type="Proteomes" id="UP001499978">
    <property type="component" value="Unassembled WGS sequence"/>
</dbReference>
<protein>
    <submittedName>
        <fullName evidence="1">Uncharacterized protein</fullName>
    </submittedName>
</protein>